<sequence length="249" mass="28636">MHIFVFDGTSVIYVCAIIALVSLNSRISSKNAVLLRETQLDNVMRLRHENRARLTDCISLQFHSEKPYVQRMIAVDEVPLEIDGQLSRIEGSVNRHAGESTYSYLKRIREKVPSLPLNLINRISFLQESARFRPEKFDVEQVMELRSLLNRFLKILLAEYDLLADEPDMVAPRGVIATFYQFGQKMLPSNSGSKRRRNKFGGSDGVRLLMRERDEQISLLSPLASKENTESPHSHFRRQSDSHTDLLPH</sequence>
<dbReference type="InterPro" id="IPR010876">
    <property type="entry name" value="C1orf43"/>
</dbReference>
<reference evidence="2" key="2">
    <citation type="submission" date="2022-06" db="UniProtKB">
        <authorList>
            <consortium name="EnsemblMetazoa"/>
        </authorList>
    </citation>
    <scope>IDENTIFICATION</scope>
    <source>
        <strain evidence="2">DF5081</strain>
    </source>
</reference>
<proteinExistence type="predicted"/>
<accession>A0A8R1I2Y0</accession>
<evidence type="ECO:0000313" key="3">
    <source>
        <dbReference type="Proteomes" id="UP000005237"/>
    </source>
</evidence>
<evidence type="ECO:0000313" key="2">
    <source>
        <dbReference type="EnsemblMetazoa" id="CJA18135.1"/>
    </source>
</evidence>
<keyword evidence="3" id="KW-1185">Reference proteome</keyword>
<feature type="region of interest" description="Disordered" evidence="1">
    <location>
        <begin position="221"/>
        <end position="249"/>
    </location>
</feature>
<dbReference type="AlphaFoldDB" id="A0A8R1I2Y0"/>
<feature type="compositionally biased region" description="Basic and acidic residues" evidence="1">
    <location>
        <begin position="227"/>
        <end position="249"/>
    </location>
</feature>
<dbReference type="Pfam" id="PF07406">
    <property type="entry name" value="NICE-3"/>
    <property type="match status" value="1"/>
</dbReference>
<organism evidence="2 3">
    <name type="scientific">Caenorhabditis japonica</name>
    <dbReference type="NCBI Taxonomy" id="281687"/>
    <lineage>
        <taxon>Eukaryota</taxon>
        <taxon>Metazoa</taxon>
        <taxon>Ecdysozoa</taxon>
        <taxon>Nematoda</taxon>
        <taxon>Chromadorea</taxon>
        <taxon>Rhabditida</taxon>
        <taxon>Rhabditina</taxon>
        <taxon>Rhabditomorpha</taxon>
        <taxon>Rhabditoidea</taxon>
        <taxon>Rhabditidae</taxon>
        <taxon>Peloderinae</taxon>
        <taxon>Caenorhabditis</taxon>
    </lineage>
</organism>
<reference evidence="3" key="1">
    <citation type="submission" date="2010-08" db="EMBL/GenBank/DDBJ databases">
        <authorList>
            <consortium name="Caenorhabditis japonica Sequencing Consortium"/>
            <person name="Wilson R.K."/>
        </authorList>
    </citation>
    <scope>NUCLEOTIDE SEQUENCE [LARGE SCALE GENOMIC DNA]</scope>
    <source>
        <strain evidence="3">DF5081</strain>
    </source>
</reference>
<name>A0A8R1I2Y0_CAEJA</name>
<dbReference type="EnsemblMetazoa" id="CJA18135.1">
    <property type="protein sequence ID" value="CJA18135.1"/>
    <property type="gene ID" value="WBGene00137340"/>
</dbReference>
<dbReference type="Proteomes" id="UP000005237">
    <property type="component" value="Unassembled WGS sequence"/>
</dbReference>
<protein>
    <submittedName>
        <fullName evidence="2">Uncharacterized protein</fullName>
    </submittedName>
</protein>
<evidence type="ECO:0000256" key="1">
    <source>
        <dbReference type="SAM" id="MobiDB-lite"/>
    </source>
</evidence>